<organism evidence="1 2">
    <name type="scientific">Williamsia maris</name>
    <dbReference type="NCBI Taxonomy" id="72806"/>
    <lineage>
        <taxon>Bacteria</taxon>
        <taxon>Bacillati</taxon>
        <taxon>Actinomycetota</taxon>
        <taxon>Actinomycetes</taxon>
        <taxon>Mycobacteriales</taxon>
        <taxon>Nocardiaceae</taxon>
        <taxon>Williamsia</taxon>
    </lineage>
</organism>
<proteinExistence type="predicted"/>
<evidence type="ECO:0008006" key="3">
    <source>
        <dbReference type="Google" id="ProtNLM"/>
    </source>
</evidence>
<evidence type="ECO:0000313" key="1">
    <source>
        <dbReference type="EMBL" id="MCP2178112.1"/>
    </source>
</evidence>
<keyword evidence="2" id="KW-1185">Reference proteome</keyword>
<protein>
    <recommendedName>
        <fullName evidence="3">Excreted virulence factor EspC (Type VII ESX diderm)</fullName>
    </recommendedName>
</protein>
<evidence type="ECO:0000313" key="2">
    <source>
        <dbReference type="Proteomes" id="UP001206895"/>
    </source>
</evidence>
<sequence length="102" mass="10529">MGNMLRADLDAIRGLSDKQHLSARDVRAIDVGPVFAPASAGLIGSDTAAQLSAATEKITSALSEVAGRIDTLAQTNRQAADTIGIADDTYAHNIKATLNLAP</sequence>
<dbReference type="InterPro" id="IPR055586">
    <property type="entry name" value="DUF7162"/>
</dbReference>
<dbReference type="RefSeq" id="WP_253663069.1">
    <property type="nucleotide sequence ID" value="NZ_BAAAJQ010000003.1"/>
</dbReference>
<dbReference type="Proteomes" id="UP001206895">
    <property type="component" value="Unassembled WGS sequence"/>
</dbReference>
<accession>A0ABT1HJJ0</accession>
<reference evidence="1 2" key="1">
    <citation type="submission" date="2022-06" db="EMBL/GenBank/DDBJ databases">
        <title>Genomic Encyclopedia of Archaeal and Bacterial Type Strains, Phase II (KMG-II): from individual species to whole genera.</title>
        <authorList>
            <person name="Goeker M."/>
        </authorList>
    </citation>
    <scope>NUCLEOTIDE SEQUENCE [LARGE SCALE GENOMIC DNA]</scope>
    <source>
        <strain evidence="1 2">DSM 44693</strain>
    </source>
</reference>
<gene>
    <name evidence="1" type="ORF">LX13_003953</name>
</gene>
<comment type="caution">
    <text evidence="1">The sequence shown here is derived from an EMBL/GenBank/DDBJ whole genome shotgun (WGS) entry which is preliminary data.</text>
</comment>
<dbReference type="EMBL" id="JAMTCJ010000004">
    <property type="protein sequence ID" value="MCP2178112.1"/>
    <property type="molecule type" value="Genomic_DNA"/>
</dbReference>
<name>A0ABT1HJJ0_9NOCA</name>
<dbReference type="Pfam" id="PF23721">
    <property type="entry name" value="DUF7162"/>
    <property type="match status" value="1"/>
</dbReference>